<accession>A0A9N9JPW2</accession>
<dbReference type="SUPFAM" id="SSF56112">
    <property type="entry name" value="Protein kinase-like (PK-like)"/>
    <property type="match status" value="1"/>
</dbReference>
<dbReference type="PANTHER" id="PTHR23257:SF963">
    <property type="entry name" value="AT08303P"/>
    <property type="match status" value="1"/>
</dbReference>
<dbReference type="InterPro" id="IPR011009">
    <property type="entry name" value="Kinase-like_dom_sf"/>
</dbReference>
<dbReference type="InterPro" id="IPR000719">
    <property type="entry name" value="Prot_kinase_dom"/>
</dbReference>
<gene>
    <name evidence="2" type="ORF">AMORRO_LOCUS18090</name>
</gene>
<name>A0A9N9JPW2_9GLOM</name>
<proteinExistence type="predicted"/>
<dbReference type="GO" id="GO:0004672">
    <property type="term" value="F:protein kinase activity"/>
    <property type="evidence" value="ECO:0007669"/>
    <property type="project" value="InterPro"/>
</dbReference>
<feature type="domain" description="Protein kinase" evidence="1">
    <location>
        <begin position="1"/>
        <end position="111"/>
    </location>
</feature>
<dbReference type="EMBL" id="CAJVPV010060828">
    <property type="protein sequence ID" value="CAG8790386.1"/>
    <property type="molecule type" value="Genomic_DNA"/>
</dbReference>
<evidence type="ECO:0000313" key="3">
    <source>
        <dbReference type="Proteomes" id="UP000789342"/>
    </source>
</evidence>
<dbReference type="GO" id="GO:0005524">
    <property type="term" value="F:ATP binding"/>
    <property type="evidence" value="ECO:0007669"/>
    <property type="project" value="InterPro"/>
</dbReference>
<feature type="non-terminal residue" evidence="2">
    <location>
        <position position="111"/>
    </location>
</feature>
<dbReference type="Proteomes" id="UP000789342">
    <property type="component" value="Unassembled WGS sequence"/>
</dbReference>
<comment type="caution">
    <text evidence="2">The sequence shown here is derived from an EMBL/GenBank/DDBJ whole genome shotgun (WGS) entry which is preliminary data.</text>
</comment>
<dbReference type="GO" id="GO:0007165">
    <property type="term" value="P:signal transduction"/>
    <property type="evidence" value="ECO:0007669"/>
    <property type="project" value="TreeGrafter"/>
</dbReference>
<organism evidence="2 3">
    <name type="scientific">Acaulospora morrowiae</name>
    <dbReference type="NCBI Taxonomy" id="94023"/>
    <lineage>
        <taxon>Eukaryota</taxon>
        <taxon>Fungi</taxon>
        <taxon>Fungi incertae sedis</taxon>
        <taxon>Mucoromycota</taxon>
        <taxon>Glomeromycotina</taxon>
        <taxon>Glomeromycetes</taxon>
        <taxon>Diversisporales</taxon>
        <taxon>Acaulosporaceae</taxon>
        <taxon>Acaulospora</taxon>
    </lineage>
</organism>
<dbReference type="Gene3D" id="1.10.510.10">
    <property type="entry name" value="Transferase(Phosphotransferase) domain 1"/>
    <property type="match status" value="1"/>
</dbReference>
<sequence>MRALHSCAKGVYFLKFYGISRNPITQEYILVIQYCKMGSLNKNFCFISKQEWRTKFSILRDVSKDMESIHNDERVHRDLHSGNVLQNENLTSYISDMGSACPINLEESDIT</sequence>
<dbReference type="PROSITE" id="PS50011">
    <property type="entry name" value="PROTEIN_KINASE_DOM"/>
    <property type="match status" value="1"/>
</dbReference>
<reference evidence="2" key="1">
    <citation type="submission" date="2021-06" db="EMBL/GenBank/DDBJ databases">
        <authorList>
            <person name="Kallberg Y."/>
            <person name="Tangrot J."/>
            <person name="Rosling A."/>
        </authorList>
    </citation>
    <scope>NUCLEOTIDE SEQUENCE</scope>
    <source>
        <strain evidence="2">CL551</strain>
    </source>
</reference>
<dbReference type="OrthoDB" id="10261027at2759"/>
<evidence type="ECO:0000259" key="1">
    <source>
        <dbReference type="PROSITE" id="PS50011"/>
    </source>
</evidence>
<evidence type="ECO:0000313" key="2">
    <source>
        <dbReference type="EMBL" id="CAG8790386.1"/>
    </source>
</evidence>
<protein>
    <submittedName>
        <fullName evidence="2">5366_t:CDS:1</fullName>
    </submittedName>
</protein>
<dbReference type="GO" id="GO:0005737">
    <property type="term" value="C:cytoplasm"/>
    <property type="evidence" value="ECO:0007669"/>
    <property type="project" value="TreeGrafter"/>
</dbReference>
<dbReference type="InterPro" id="IPR001245">
    <property type="entry name" value="Ser-Thr/Tyr_kinase_cat_dom"/>
</dbReference>
<dbReference type="AlphaFoldDB" id="A0A9N9JPW2"/>
<dbReference type="Pfam" id="PF07714">
    <property type="entry name" value="PK_Tyr_Ser-Thr"/>
    <property type="match status" value="1"/>
</dbReference>
<keyword evidence="3" id="KW-1185">Reference proteome</keyword>
<dbReference type="PANTHER" id="PTHR23257">
    <property type="entry name" value="SERINE-THREONINE PROTEIN KINASE"/>
    <property type="match status" value="1"/>
</dbReference>
<dbReference type="InterPro" id="IPR050167">
    <property type="entry name" value="Ser_Thr_protein_kinase"/>
</dbReference>